<comment type="caution">
    <text evidence="7">The sequence shown here is derived from an EMBL/GenBank/DDBJ whole genome shotgun (WGS) entry which is preliminary data.</text>
</comment>
<keyword evidence="4 6" id="KW-1133">Transmembrane helix</keyword>
<comment type="similarity">
    <text evidence="2">Belongs to the TMEM86 family.</text>
</comment>
<dbReference type="EMBL" id="PSZO01000002">
    <property type="protein sequence ID" value="TCG11893.1"/>
    <property type="molecule type" value="Genomic_DNA"/>
</dbReference>
<evidence type="ECO:0008006" key="9">
    <source>
        <dbReference type="Google" id="ProtNLM"/>
    </source>
</evidence>
<feature type="transmembrane region" description="Helical" evidence="6">
    <location>
        <begin position="21"/>
        <end position="42"/>
    </location>
</feature>
<dbReference type="OrthoDB" id="5651790at2"/>
<keyword evidence="5 6" id="KW-0472">Membrane</keyword>
<feature type="transmembrane region" description="Helical" evidence="6">
    <location>
        <begin position="82"/>
        <end position="102"/>
    </location>
</feature>
<feature type="transmembrane region" description="Helical" evidence="6">
    <location>
        <begin position="193"/>
        <end position="213"/>
    </location>
</feature>
<accession>A0A4R0XVL1</accession>
<evidence type="ECO:0000313" key="8">
    <source>
        <dbReference type="Proteomes" id="UP000294192"/>
    </source>
</evidence>
<sequence length="247" mass="28921">MILLFYKETNSMTKINFTWQFWISTILWILLSVLSISHLWYLENYDGHTFTINIIRSTKSLILPVLLSIFIINRFKKWKREYWLIIFALLFAFIGDVLLIEWTQSDALFLGGLAAFLIGHIFSIIYIFKNSNFKKNKYKWIVTLPFIFVPFVIWQISTLDSVLIAIAIFFYSLMLCTLLGLSLTLIFTKESIVYTLAIIGSSLFVISDMILGLKTFKHIQFPATTVMWTYICAQVFLTLFYLRSSKN</sequence>
<evidence type="ECO:0000256" key="6">
    <source>
        <dbReference type="SAM" id="Phobius"/>
    </source>
</evidence>
<evidence type="ECO:0000256" key="4">
    <source>
        <dbReference type="ARBA" id="ARBA00022989"/>
    </source>
</evidence>
<organism evidence="7 8">
    <name type="scientific">Mycoplasma marinum</name>
    <dbReference type="NCBI Taxonomy" id="1937190"/>
    <lineage>
        <taxon>Bacteria</taxon>
        <taxon>Bacillati</taxon>
        <taxon>Mycoplasmatota</taxon>
        <taxon>Mollicutes</taxon>
        <taxon>Mycoplasmataceae</taxon>
        <taxon>Mycoplasma</taxon>
    </lineage>
</organism>
<evidence type="ECO:0000256" key="1">
    <source>
        <dbReference type="ARBA" id="ARBA00004141"/>
    </source>
</evidence>
<evidence type="ECO:0000256" key="5">
    <source>
        <dbReference type="ARBA" id="ARBA00023136"/>
    </source>
</evidence>
<evidence type="ECO:0000256" key="2">
    <source>
        <dbReference type="ARBA" id="ARBA00007375"/>
    </source>
</evidence>
<dbReference type="GO" id="GO:0016020">
    <property type="term" value="C:membrane"/>
    <property type="evidence" value="ECO:0007669"/>
    <property type="project" value="UniProtKB-SubCell"/>
</dbReference>
<dbReference type="PANTHER" id="PTHR31885:SF6">
    <property type="entry name" value="GH04784P"/>
    <property type="match status" value="1"/>
</dbReference>
<proteinExistence type="inferred from homology"/>
<feature type="transmembrane region" description="Helical" evidence="6">
    <location>
        <begin position="108"/>
        <end position="128"/>
    </location>
</feature>
<dbReference type="AlphaFoldDB" id="A0A4R0XVL1"/>
<feature type="transmembrane region" description="Helical" evidence="6">
    <location>
        <begin position="163"/>
        <end position="186"/>
    </location>
</feature>
<protein>
    <recommendedName>
        <fullName evidence="9">Lysoplasmalogenase</fullName>
    </recommendedName>
</protein>
<gene>
    <name evidence="7" type="ORF">C4B24_00660</name>
</gene>
<dbReference type="Proteomes" id="UP000294192">
    <property type="component" value="Unassembled WGS sequence"/>
</dbReference>
<dbReference type="Pfam" id="PF07947">
    <property type="entry name" value="YhhN"/>
    <property type="match status" value="1"/>
</dbReference>
<comment type="subcellular location">
    <subcellularLocation>
        <location evidence="1">Membrane</location>
        <topology evidence="1">Multi-pass membrane protein</topology>
    </subcellularLocation>
</comment>
<keyword evidence="8" id="KW-1185">Reference proteome</keyword>
<dbReference type="PANTHER" id="PTHR31885">
    <property type="entry name" value="GH04784P"/>
    <property type="match status" value="1"/>
</dbReference>
<evidence type="ECO:0000313" key="7">
    <source>
        <dbReference type="EMBL" id="TCG11893.1"/>
    </source>
</evidence>
<evidence type="ECO:0000256" key="3">
    <source>
        <dbReference type="ARBA" id="ARBA00022692"/>
    </source>
</evidence>
<dbReference type="InterPro" id="IPR012506">
    <property type="entry name" value="TMEM86B-like"/>
</dbReference>
<name>A0A4R0XVL1_9MOLU</name>
<reference evidence="7 8" key="1">
    <citation type="submission" date="2018-02" db="EMBL/GenBank/DDBJ databases">
        <title>Mycoplasma marinum and Mycoplasma todarodis sp. nov., moderately halophilic and psychrotolerant mycoplasmas isolated from cephalopods.</title>
        <authorList>
            <person name="Viver T."/>
        </authorList>
    </citation>
    <scope>NUCLEOTIDE SEQUENCE [LARGE SCALE GENOMIC DNA]</scope>
    <source>
        <strain evidence="7 8">PE</strain>
    </source>
</reference>
<feature type="transmembrane region" description="Helical" evidence="6">
    <location>
        <begin position="140"/>
        <end position="157"/>
    </location>
</feature>
<feature type="transmembrane region" description="Helical" evidence="6">
    <location>
        <begin position="54"/>
        <end position="75"/>
    </location>
</feature>
<dbReference type="GO" id="GO:0016787">
    <property type="term" value="F:hydrolase activity"/>
    <property type="evidence" value="ECO:0007669"/>
    <property type="project" value="TreeGrafter"/>
</dbReference>
<keyword evidence="3 6" id="KW-0812">Transmembrane</keyword>
<feature type="transmembrane region" description="Helical" evidence="6">
    <location>
        <begin position="219"/>
        <end position="242"/>
    </location>
</feature>